<sequence>MGKEKQEETSELETKEVEEQYEELLIEQAKKEKVESKEKVSILEIKDVPGLGKKSQDILAENNILTIEQLMTTRLIELQAMGVQRATIKKARTAISESVAKYKYFKEELGLEDLPGVGKSTADMLREKGLNVYLLETTPIRELEEKYGITETASKKYKSGLSELRGGIDFVNA</sequence>
<proteinExistence type="predicted"/>
<organism evidence="2">
    <name type="scientific">marine sediment metagenome</name>
    <dbReference type="NCBI Taxonomy" id="412755"/>
    <lineage>
        <taxon>unclassified sequences</taxon>
        <taxon>metagenomes</taxon>
        <taxon>ecological metagenomes</taxon>
    </lineage>
</organism>
<feature type="non-terminal residue" evidence="2">
    <location>
        <position position="173"/>
    </location>
</feature>
<name>X1HM53_9ZZZZ</name>
<evidence type="ECO:0000256" key="1">
    <source>
        <dbReference type="SAM" id="Coils"/>
    </source>
</evidence>
<keyword evidence="1" id="KW-0175">Coiled coil</keyword>
<comment type="caution">
    <text evidence="2">The sequence shown here is derived from an EMBL/GenBank/DDBJ whole genome shotgun (WGS) entry which is preliminary data.</text>
</comment>
<evidence type="ECO:0000313" key="2">
    <source>
        <dbReference type="EMBL" id="GAH71226.1"/>
    </source>
</evidence>
<dbReference type="AlphaFoldDB" id="X1HM53"/>
<reference evidence="2" key="1">
    <citation type="journal article" date="2014" name="Front. Microbiol.">
        <title>High frequency of phylogenetically diverse reductive dehalogenase-homologous genes in deep subseafloor sedimentary metagenomes.</title>
        <authorList>
            <person name="Kawai M."/>
            <person name="Futagami T."/>
            <person name="Toyoda A."/>
            <person name="Takaki Y."/>
            <person name="Nishi S."/>
            <person name="Hori S."/>
            <person name="Arai W."/>
            <person name="Tsubouchi T."/>
            <person name="Morono Y."/>
            <person name="Uchiyama I."/>
            <person name="Ito T."/>
            <person name="Fujiyama A."/>
            <person name="Inagaki F."/>
            <person name="Takami H."/>
        </authorList>
    </citation>
    <scope>NUCLEOTIDE SEQUENCE</scope>
    <source>
        <strain evidence="2">Expedition CK06-06</strain>
    </source>
</reference>
<dbReference type="EMBL" id="BARU01027171">
    <property type="protein sequence ID" value="GAH71226.1"/>
    <property type="molecule type" value="Genomic_DNA"/>
</dbReference>
<accession>X1HM53</accession>
<feature type="coiled-coil region" evidence="1">
    <location>
        <begin position="3"/>
        <end position="46"/>
    </location>
</feature>
<gene>
    <name evidence="2" type="ORF">S03H2_43541</name>
</gene>
<dbReference type="Gene3D" id="1.10.150.20">
    <property type="entry name" value="5' to 3' exonuclease, C-terminal subdomain"/>
    <property type="match status" value="2"/>
</dbReference>
<evidence type="ECO:0008006" key="3">
    <source>
        <dbReference type="Google" id="ProtNLM"/>
    </source>
</evidence>
<protein>
    <recommendedName>
        <fullName evidence="3">DUF4332 domain-containing protein</fullName>
    </recommendedName>
</protein>